<evidence type="ECO:0000256" key="1">
    <source>
        <dbReference type="HAMAP-Rule" id="MF_00095"/>
    </source>
</evidence>
<proteinExistence type="inferred from homology"/>
<dbReference type="CDD" id="cd22359">
    <property type="entry name" value="SfsA-like_bacterial"/>
    <property type="match status" value="1"/>
</dbReference>
<evidence type="ECO:0000259" key="3">
    <source>
        <dbReference type="Pfam" id="PF17746"/>
    </source>
</evidence>
<feature type="domain" description="Sugar fermentation stimulation protein C-terminal" evidence="2">
    <location>
        <begin position="86"/>
        <end position="223"/>
    </location>
</feature>
<dbReference type="InterPro" id="IPR005224">
    <property type="entry name" value="SfsA"/>
</dbReference>
<dbReference type="Pfam" id="PF03749">
    <property type="entry name" value="SfsA"/>
    <property type="match status" value="1"/>
</dbReference>
<accession>A0ABU6NPT8</accession>
<dbReference type="InterPro" id="IPR041465">
    <property type="entry name" value="SfsA_N"/>
</dbReference>
<dbReference type="RefSeq" id="WP_328238187.1">
    <property type="nucleotide sequence ID" value="NZ_JAROAS010000036.1"/>
</dbReference>
<dbReference type="PANTHER" id="PTHR30545">
    <property type="entry name" value="SUGAR FERMENTATION STIMULATION PROTEIN A"/>
    <property type="match status" value="1"/>
</dbReference>
<reference evidence="4 5" key="1">
    <citation type="submission" date="2023-03" db="EMBL/GenBank/DDBJ databases">
        <title>Bacillus Genome Sequencing.</title>
        <authorList>
            <person name="Dunlap C."/>
        </authorList>
    </citation>
    <scope>NUCLEOTIDE SEQUENCE [LARGE SCALE GENOMIC DNA]</scope>
    <source>
        <strain evidence="4 5">B-4107</strain>
    </source>
</reference>
<dbReference type="Pfam" id="PF17746">
    <property type="entry name" value="SfsA_N"/>
    <property type="match status" value="1"/>
</dbReference>
<comment type="similarity">
    <text evidence="1">Belongs to the SfsA family.</text>
</comment>
<keyword evidence="5" id="KW-1185">Reference proteome</keyword>
<sequence length="235" mass="26490">MLVVFPTLVKTTFIERPNRFILLVKREDTGEQIEAHLPDPGRLKELLVEQATIWVEYVDKSSRKTSWTAILCETKEGNLVSLQTTIANKLAETAIREKRIPSLRKWSIEKRECKVGSSRFDFLLKNNQGKKRLLEVKSVTLSRTGEGFFPDAPTARGARHVQELTKLTEQGRYEAAILFVAQRNDIRSVAVEAIIDPAFAQSIMEANQANVQIVAVSTNLSKDKIAIGQEIPFLI</sequence>
<dbReference type="Gene3D" id="3.40.1350.60">
    <property type="match status" value="1"/>
</dbReference>
<name>A0ABU6NPT8_9BACI</name>
<dbReference type="NCBIfam" id="TIGR00230">
    <property type="entry name" value="sfsA"/>
    <property type="match status" value="1"/>
</dbReference>
<dbReference type="EMBL" id="JAROAS010000036">
    <property type="protein sequence ID" value="MED4129544.1"/>
    <property type="molecule type" value="Genomic_DNA"/>
</dbReference>
<evidence type="ECO:0000259" key="2">
    <source>
        <dbReference type="Pfam" id="PF03749"/>
    </source>
</evidence>
<comment type="caution">
    <text evidence="4">The sequence shown here is derived from an EMBL/GenBank/DDBJ whole genome shotgun (WGS) entry which is preliminary data.</text>
</comment>
<dbReference type="InterPro" id="IPR040452">
    <property type="entry name" value="SfsA_C"/>
</dbReference>
<dbReference type="PANTHER" id="PTHR30545:SF2">
    <property type="entry name" value="SUGAR FERMENTATION STIMULATION PROTEIN A"/>
    <property type="match status" value="1"/>
</dbReference>
<organism evidence="4 5">
    <name type="scientific">Shouchella miscanthi</name>
    <dbReference type="NCBI Taxonomy" id="2598861"/>
    <lineage>
        <taxon>Bacteria</taxon>
        <taxon>Bacillati</taxon>
        <taxon>Bacillota</taxon>
        <taxon>Bacilli</taxon>
        <taxon>Bacillales</taxon>
        <taxon>Bacillaceae</taxon>
        <taxon>Shouchella</taxon>
    </lineage>
</organism>
<feature type="domain" description="SfsA N-terminal OB" evidence="3">
    <location>
        <begin position="14"/>
        <end position="81"/>
    </location>
</feature>
<gene>
    <name evidence="1 4" type="primary">sfsA</name>
    <name evidence="4" type="ORF">P5F74_15525</name>
</gene>
<protein>
    <recommendedName>
        <fullName evidence="1">Sugar fermentation stimulation protein homolog</fullName>
    </recommendedName>
</protein>
<dbReference type="HAMAP" id="MF_00095">
    <property type="entry name" value="SfsA"/>
    <property type="match status" value="1"/>
</dbReference>
<evidence type="ECO:0000313" key="4">
    <source>
        <dbReference type="EMBL" id="MED4129544.1"/>
    </source>
</evidence>
<dbReference type="Proteomes" id="UP001341820">
    <property type="component" value="Unassembled WGS sequence"/>
</dbReference>
<evidence type="ECO:0000313" key="5">
    <source>
        <dbReference type="Proteomes" id="UP001341820"/>
    </source>
</evidence>
<dbReference type="Gene3D" id="2.40.50.580">
    <property type="match status" value="1"/>
</dbReference>